<feature type="compositionally biased region" description="Low complexity" evidence="1">
    <location>
        <begin position="588"/>
        <end position="597"/>
    </location>
</feature>
<evidence type="ECO:0000256" key="1">
    <source>
        <dbReference type="SAM" id="MobiDB-lite"/>
    </source>
</evidence>
<feature type="region of interest" description="Disordered" evidence="1">
    <location>
        <begin position="346"/>
        <end position="386"/>
    </location>
</feature>
<sequence length="708" mass="77209">MLLLLTRRVPTSYPVLALIATNLVISMPAPPFKRSPEDPPSGFSSVPKILEIQLPLKIATKDDLVAWAKYVMGLMASRINITNPSFKHFDGVKTSNGVQQFANSKTPENVRYAENVRNLGQTVNYDQGKIPANVRPLQSGIKEPIFKGTFDTTNSLKPGEQQLFVPQFPDFGPAIEVKINDIFRNTNAVSPPTRTYLPVTTTTDSIKFPTDPFATRYFFDGVERNVSNNLGVFSSDVTFTTHSPLAFNDEIPLPVKSIDLSPQQRNLTLTTPIQPLYKLPFEAVITFTREEPFETTTLNNDRGQLFTVVPTRGPLEQFPPYFDRNYTLTKESGQVNVVFDDGTQVTQSLNNTREERKKQGKQKDSSKRQQSKKQKSSKGQTSPIGQLLKTFVALRRNNTKPAEDLSPPPLNQEAPLFTTQGVPTRQRLPQRTQLYPTDRPPSIRQGKRNRTSLAQELEPDSDADISDVLQAALPIIQELSEADGEGFDIPAILVPILLQFSEGRDGMRDSAAILTPVLQLIAPLIGPLVGPLVVPLSRQSSQPPGQGGSSVGDLVKGLLGPLLENSGKGGKSDIMSLVKAIVAGSVAGTSAGSSGTTKDSYGAPTSYGAEYSPSTTYGRPNTPPTNPNPLLMLGSSIKDILNAVVKVVSSLVNAITSILGASSNSSNEPQRPSYGPPPPPYANRKPYRMPPDEPISITTREPPRLTRF</sequence>
<feature type="compositionally biased region" description="Polar residues" evidence="1">
    <location>
        <begin position="417"/>
        <end position="435"/>
    </location>
</feature>
<feature type="region of interest" description="Disordered" evidence="1">
    <location>
        <begin position="399"/>
        <end position="461"/>
    </location>
</feature>
<keyword evidence="3" id="KW-1185">Reference proteome</keyword>
<name>A0A0L7RK95_9HYME</name>
<dbReference type="Proteomes" id="UP000053825">
    <property type="component" value="Unassembled WGS sequence"/>
</dbReference>
<feature type="region of interest" description="Disordered" evidence="1">
    <location>
        <begin position="661"/>
        <end position="708"/>
    </location>
</feature>
<dbReference type="OrthoDB" id="7683176at2759"/>
<organism evidence="2 3">
    <name type="scientific">Habropoda laboriosa</name>
    <dbReference type="NCBI Taxonomy" id="597456"/>
    <lineage>
        <taxon>Eukaryota</taxon>
        <taxon>Metazoa</taxon>
        <taxon>Ecdysozoa</taxon>
        <taxon>Arthropoda</taxon>
        <taxon>Hexapoda</taxon>
        <taxon>Insecta</taxon>
        <taxon>Pterygota</taxon>
        <taxon>Neoptera</taxon>
        <taxon>Endopterygota</taxon>
        <taxon>Hymenoptera</taxon>
        <taxon>Apocrita</taxon>
        <taxon>Aculeata</taxon>
        <taxon>Apoidea</taxon>
        <taxon>Anthophila</taxon>
        <taxon>Apidae</taxon>
        <taxon>Habropoda</taxon>
    </lineage>
</organism>
<evidence type="ECO:0000313" key="2">
    <source>
        <dbReference type="EMBL" id="KOC71300.1"/>
    </source>
</evidence>
<proteinExistence type="predicted"/>
<dbReference type="AlphaFoldDB" id="A0A0L7RK95"/>
<feature type="compositionally biased region" description="Basic and acidic residues" evidence="1">
    <location>
        <begin position="352"/>
        <end position="367"/>
    </location>
</feature>
<protein>
    <submittedName>
        <fullName evidence="2">Uncharacterized protein</fullName>
    </submittedName>
</protein>
<accession>A0A0L7RK95</accession>
<reference evidence="2 3" key="1">
    <citation type="submission" date="2015-07" db="EMBL/GenBank/DDBJ databases">
        <title>The genome of Habropoda laboriosa.</title>
        <authorList>
            <person name="Pan H."/>
            <person name="Kapheim K."/>
        </authorList>
    </citation>
    <scope>NUCLEOTIDE SEQUENCE [LARGE SCALE GENOMIC DNA]</scope>
    <source>
        <strain evidence="2">0110345459</strain>
    </source>
</reference>
<evidence type="ECO:0000313" key="3">
    <source>
        <dbReference type="Proteomes" id="UP000053825"/>
    </source>
</evidence>
<dbReference type="EMBL" id="KQ414572">
    <property type="protein sequence ID" value="KOC71300.1"/>
    <property type="molecule type" value="Genomic_DNA"/>
</dbReference>
<dbReference type="STRING" id="597456.A0A0L7RK95"/>
<gene>
    <name evidence="2" type="ORF">WH47_00057</name>
</gene>
<feature type="region of interest" description="Disordered" evidence="1">
    <location>
        <begin position="588"/>
        <end position="607"/>
    </location>
</feature>